<organism evidence="1 2">
    <name type="scientific">Hypocrea jecorina (strain ATCC 56765 / BCRC 32924 / NRRL 11460 / Rut C-30)</name>
    <name type="common">Trichoderma reesei</name>
    <dbReference type="NCBI Taxonomy" id="1344414"/>
    <lineage>
        <taxon>Eukaryota</taxon>
        <taxon>Fungi</taxon>
        <taxon>Dikarya</taxon>
        <taxon>Ascomycota</taxon>
        <taxon>Pezizomycotina</taxon>
        <taxon>Sordariomycetes</taxon>
        <taxon>Hypocreomycetidae</taxon>
        <taxon>Hypocreales</taxon>
        <taxon>Hypocreaceae</taxon>
        <taxon>Trichoderma</taxon>
    </lineage>
</organism>
<gene>
    <name evidence="1" type="ORF">M419DRAFT_127819</name>
</gene>
<accession>A0A024SJ08</accession>
<dbReference type="EMBL" id="KI911141">
    <property type="protein sequence ID" value="ETS04706.1"/>
    <property type="molecule type" value="Genomic_DNA"/>
</dbReference>
<sequence length="210" mass="23160">MPHDFFMNFESPLFVRVQLHTFVQPPRPLMAYLTLNRSVTCDKLYSSRRTVSCKRNMWSNAGLPTHSSVPVCGYTSLGLQISHHTMPLPTDARKRHGNRNCSRPTTISRLSANAVVQHRPPPTNALTTPTNTAPLAARRGLDMDMDMGMKMEGVSGHSQGTSKKQATVAYNMARSGAKQRNTAIGDGATVTWNGAFDYGTKQTNKSCVFM</sequence>
<reference evidence="2" key="1">
    <citation type="journal article" date="2013" name="Ind. Biotechnol.">
        <title>Comparative genomics analysis of Trichoderma reesei strains.</title>
        <authorList>
            <person name="Koike H."/>
            <person name="Aerts A."/>
            <person name="LaButti K."/>
            <person name="Grigoriev I.V."/>
            <person name="Baker S.E."/>
        </authorList>
    </citation>
    <scope>NUCLEOTIDE SEQUENCE [LARGE SCALE GENOMIC DNA]</scope>
    <source>
        <strain evidence="2">ATCC 56765 / BCRC 32924 / NRRL 11460 / Rut C-30</strain>
    </source>
</reference>
<protein>
    <submittedName>
        <fullName evidence="1">Uncharacterized protein</fullName>
    </submittedName>
</protein>
<dbReference type="KEGG" id="trr:M419DRAFT_127819"/>
<proteinExistence type="predicted"/>
<dbReference type="Proteomes" id="UP000024376">
    <property type="component" value="Unassembled WGS sequence"/>
</dbReference>
<evidence type="ECO:0000313" key="1">
    <source>
        <dbReference type="EMBL" id="ETS04706.1"/>
    </source>
</evidence>
<evidence type="ECO:0000313" key="2">
    <source>
        <dbReference type="Proteomes" id="UP000024376"/>
    </source>
</evidence>
<name>A0A024SJ08_HYPJR</name>
<dbReference type="AlphaFoldDB" id="A0A024SJ08"/>
<dbReference type="HOGENOM" id="CLU_1310297_0_0_1"/>